<evidence type="ECO:0000313" key="3">
    <source>
        <dbReference type="Proteomes" id="UP001268651"/>
    </source>
</evidence>
<keyword evidence="3" id="KW-1185">Reference proteome</keyword>
<dbReference type="Proteomes" id="UP001268651">
    <property type="component" value="Unassembled WGS sequence"/>
</dbReference>
<dbReference type="PANTHER" id="PTHR34203">
    <property type="entry name" value="METHYLTRANSFERASE, FKBM FAMILY PROTEIN"/>
    <property type="match status" value="1"/>
</dbReference>
<proteinExistence type="predicted"/>
<gene>
    <name evidence="2" type="ORF">RXV94_04750</name>
</gene>
<feature type="domain" description="Methyltransferase FkbM" evidence="1">
    <location>
        <begin position="101"/>
        <end position="253"/>
    </location>
</feature>
<dbReference type="GO" id="GO:0032259">
    <property type="term" value="P:methylation"/>
    <property type="evidence" value="ECO:0007669"/>
    <property type="project" value="UniProtKB-KW"/>
</dbReference>
<reference evidence="2 3" key="1">
    <citation type="submission" date="2023-10" db="EMBL/GenBank/DDBJ databases">
        <title>Marimonas sp. nov. isolated from tidal mud flat.</title>
        <authorList>
            <person name="Jaincy N.J."/>
            <person name="Srinivasan S."/>
            <person name="Lee S.-S."/>
        </authorList>
    </citation>
    <scope>NUCLEOTIDE SEQUENCE [LARGE SCALE GENOMIC DNA]</scope>
    <source>
        <strain evidence="2 3">MJ-SS3</strain>
    </source>
</reference>
<dbReference type="InterPro" id="IPR029063">
    <property type="entry name" value="SAM-dependent_MTases_sf"/>
</dbReference>
<dbReference type="Pfam" id="PF05050">
    <property type="entry name" value="Methyltransf_21"/>
    <property type="match status" value="1"/>
</dbReference>
<dbReference type="Gene3D" id="3.40.50.150">
    <property type="entry name" value="Vaccinia Virus protein VP39"/>
    <property type="match status" value="1"/>
</dbReference>
<accession>A0ABU3U4X8</accession>
<dbReference type="InterPro" id="IPR052514">
    <property type="entry name" value="SAM-dependent_MTase"/>
</dbReference>
<protein>
    <submittedName>
        <fullName evidence="2">FkbM family methyltransferase</fullName>
    </submittedName>
</protein>
<evidence type="ECO:0000259" key="1">
    <source>
        <dbReference type="Pfam" id="PF05050"/>
    </source>
</evidence>
<keyword evidence="2" id="KW-0808">Transferase</keyword>
<dbReference type="InterPro" id="IPR006342">
    <property type="entry name" value="FkbM_mtfrase"/>
</dbReference>
<dbReference type="SUPFAM" id="SSF53335">
    <property type="entry name" value="S-adenosyl-L-methionine-dependent methyltransferases"/>
    <property type="match status" value="1"/>
</dbReference>
<organism evidence="2 3">
    <name type="scientific">Gilvirhabdus luticola</name>
    <dbReference type="NCBI Taxonomy" id="3079858"/>
    <lineage>
        <taxon>Bacteria</taxon>
        <taxon>Pseudomonadati</taxon>
        <taxon>Bacteroidota</taxon>
        <taxon>Flavobacteriia</taxon>
        <taxon>Flavobacteriales</taxon>
        <taxon>Flavobacteriaceae</taxon>
        <taxon>Gilvirhabdus</taxon>
    </lineage>
</organism>
<dbReference type="EMBL" id="JAWHTF010000002">
    <property type="protein sequence ID" value="MDU8885460.1"/>
    <property type="molecule type" value="Genomic_DNA"/>
</dbReference>
<evidence type="ECO:0000313" key="2">
    <source>
        <dbReference type="EMBL" id="MDU8885460.1"/>
    </source>
</evidence>
<keyword evidence="2" id="KW-0489">Methyltransferase</keyword>
<dbReference type="PANTHER" id="PTHR34203:SF15">
    <property type="entry name" value="SLL1173 PROTEIN"/>
    <property type="match status" value="1"/>
</dbReference>
<dbReference type="GO" id="GO:0008168">
    <property type="term" value="F:methyltransferase activity"/>
    <property type="evidence" value="ECO:0007669"/>
    <property type="project" value="UniProtKB-KW"/>
</dbReference>
<sequence>MSWLLIKFYGTIPNKFRNYIGNISWLRFIRDIVLKKHGVYREASAFVSRTYVNYDVNFKFFASIKDVSKAVDSGIENKVLNNSIKLMNDYKKQQDDCIIIDVGANFGYLSLVWGTSLCQNNGKVYAFEPNINVCHSFIKSININNLKKIIKIENKAVGSENGNVDLFINNTTSNLIKEETSSIVKTQIDVVTLDSYCIENNIHRCDLIKIDVDGIEYDILKGSIHTLKKFKPIFIIETNQDERIIEFFNESNYLVFDMDLNPYHPNAELPLNIFCIPNKIS</sequence>
<dbReference type="NCBIfam" id="TIGR01444">
    <property type="entry name" value="fkbM_fam"/>
    <property type="match status" value="1"/>
</dbReference>
<comment type="caution">
    <text evidence="2">The sequence shown here is derived from an EMBL/GenBank/DDBJ whole genome shotgun (WGS) entry which is preliminary data.</text>
</comment>
<name>A0ABU3U4X8_9FLAO</name>
<dbReference type="RefSeq" id="WP_316661340.1">
    <property type="nucleotide sequence ID" value="NZ_JAWHTF010000002.1"/>
</dbReference>